<organism evidence="3 4">
    <name type="scientific">Yinghuangia aomiensis</name>
    <dbReference type="NCBI Taxonomy" id="676205"/>
    <lineage>
        <taxon>Bacteria</taxon>
        <taxon>Bacillati</taxon>
        <taxon>Actinomycetota</taxon>
        <taxon>Actinomycetes</taxon>
        <taxon>Kitasatosporales</taxon>
        <taxon>Streptomycetaceae</taxon>
        <taxon>Yinghuangia</taxon>
    </lineage>
</organism>
<dbReference type="InterPro" id="IPR057023">
    <property type="entry name" value="PTP-SAK"/>
</dbReference>
<evidence type="ECO:0000259" key="2">
    <source>
        <dbReference type="Pfam" id="PF22784"/>
    </source>
</evidence>
<keyword evidence="1" id="KW-0378">Hydrolase</keyword>
<dbReference type="Proteomes" id="UP001500466">
    <property type="component" value="Unassembled WGS sequence"/>
</dbReference>
<keyword evidence="4" id="KW-1185">Reference proteome</keyword>
<dbReference type="Pfam" id="PF22784">
    <property type="entry name" value="PTP-SAK"/>
    <property type="match status" value="1"/>
</dbReference>
<proteinExistence type="predicted"/>
<evidence type="ECO:0000256" key="1">
    <source>
        <dbReference type="ARBA" id="ARBA00022801"/>
    </source>
</evidence>
<dbReference type="Gene3D" id="3.90.190.10">
    <property type="entry name" value="Protein tyrosine phosphatase superfamily"/>
    <property type="match status" value="1"/>
</dbReference>
<protein>
    <submittedName>
        <fullName evidence="3">Protein-tyrosine phosphatase family protein</fullName>
    </submittedName>
</protein>
<sequence length="143" mass="15646">MTATWPATTPGLLELPSGRLIRGRGLRHALPDGDPPTFALYLLGKEPPPTAWPSRWLRWPDFRLPADRADAARAFADALARTATDRVEVACGGGRGRTGTALACLAVLDGVPPAEAVDFVRRNYDRHAVETPWQKRYVRGFTA</sequence>
<evidence type="ECO:0000313" key="4">
    <source>
        <dbReference type="Proteomes" id="UP001500466"/>
    </source>
</evidence>
<evidence type="ECO:0000313" key="3">
    <source>
        <dbReference type="EMBL" id="GAA4965153.1"/>
    </source>
</evidence>
<gene>
    <name evidence="3" type="ORF">GCM10023205_31760</name>
</gene>
<name>A0ABP9H9V9_9ACTN</name>
<dbReference type="EMBL" id="BAABHS010000010">
    <property type="protein sequence ID" value="GAA4965153.1"/>
    <property type="molecule type" value="Genomic_DNA"/>
</dbReference>
<dbReference type="InterPro" id="IPR029021">
    <property type="entry name" value="Prot-tyrosine_phosphatase-like"/>
</dbReference>
<dbReference type="RefSeq" id="WP_345676121.1">
    <property type="nucleotide sequence ID" value="NZ_BAABHS010000010.1"/>
</dbReference>
<comment type="caution">
    <text evidence="3">The sequence shown here is derived from an EMBL/GenBank/DDBJ whole genome shotgun (WGS) entry which is preliminary data.</text>
</comment>
<dbReference type="SUPFAM" id="SSF52799">
    <property type="entry name" value="(Phosphotyrosine protein) phosphatases II"/>
    <property type="match status" value="1"/>
</dbReference>
<reference evidence="4" key="1">
    <citation type="journal article" date="2019" name="Int. J. Syst. Evol. Microbiol.">
        <title>The Global Catalogue of Microorganisms (GCM) 10K type strain sequencing project: providing services to taxonomists for standard genome sequencing and annotation.</title>
        <authorList>
            <consortium name="The Broad Institute Genomics Platform"/>
            <consortium name="The Broad Institute Genome Sequencing Center for Infectious Disease"/>
            <person name="Wu L."/>
            <person name="Ma J."/>
        </authorList>
    </citation>
    <scope>NUCLEOTIDE SEQUENCE [LARGE SCALE GENOMIC DNA]</scope>
    <source>
        <strain evidence="4">JCM 17986</strain>
    </source>
</reference>
<accession>A0ABP9H9V9</accession>
<feature type="domain" description="Swiss Army Knife protein DSP-PTPase phosphatase" evidence="2">
    <location>
        <begin position="73"/>
        <end position="117"/>
    </location>
</feature>